<proteinExistence type="predicted"/>
<sequence length="100" mass="10878">MSSGVKLMLIMILQFNTAQNTDHPPPALNTNNNNNSLLNQKTTPPRLPCQPAQTFISLLLLGLLVGLSGSVYLCVLQYICIGWCQPIVVSPESEALSRLV</sequence>
<reference evidence="4 5" key="1">
    <citation type="submission" date="2024-06" db="EMBL/GenBank/DDBJ databases">
        <authorList>
            <person name="Pan Q."/>
            <person name="Wen M."/>
            <person name="Jouanno E."/>
            <person name="Zahm M."/>
            <person name="Klopp C."/>
            <person name="Cabau C."/>
            <person name="Louis A."/>
            <person name="Berthelot C."/>
            <person name="Parey E."/>
            <person name="Roest Crollius H."/>
            <person name="Montfort J."/>
            <person name="Robinson-Rechavi M."/>
            <person name="Bouchez O."/>
            <person name="Lampietro C."/>
            <person name="Lopez Roques C."/>
            <person name="Donnadieu C."/>
            <person name="Postlethwait J."/>
            <person name="Bobe J."/>
            <person name="Verreycken H."/>
            <person name="Guiguen Y."/>
        </authorList>
    </citation>
    <scope>NUCLEOTIDE SEQUENCE [LARGE SCALE GENOMIC DNA]</scope>
    <source>
        <strain evidence="4">Up_M1</strain>
        <tissue evidence="4">Testis</tissue>
    </source>
</reference>
<feature type="transmembrane region" description="Helical" evidence="2">
    <location>
        <begin position="55"/>
        <end position="79"/>
    </location>
</feature>
<comment type="caution">
    <text evidence="4">The sequence shown here is derived from an EMBL/GenBank/DDBJ whole genome shotgun (WGS) entry which is preliminary data.</text>
</comment>
<keyword evidence="2" id="KW-0472">Membrane</keyword>
<evidence type="ECO:0000256" key="2">
    <source>
        <dbReference type="SAM" id="Phobius"/>
    </source>
</evidence>
<feature type="compositionally biased region" description="Low complexity" evidence="1">
    <location>
        <begin position="28"/>
        <end position="39"/>
    </location>
</feature>
<evidence type="ECO:0000313" key="4">
    <source>
        <dbReference type="EMBL" id="KAL0969952.1"/>
    </source>
</evidence>
<protein>
    <submittedName>
        <fullName evidence="4">Uncharacterized protein</fullName>
    </submittedName>
</protein>
<keyword evidence="2" id="KW-1133">Transmembrane helix</keyword>
<feature type="signal peptide" evidence="3">
    <location>
        <begin position="1"/>
        <end position="18"/>
    </location>
</feature>
<evidence type="ECO:0000256" key="1">
    <source>
        <dbReference type="SAM" id="MobiDB-lite"/>
    </source>
</evidence>
<name>A0ABD0X1Z8_UMBPY</name>
<gene>
    <name evidence="4" type="ORF">UPYG_G00235060</name>
</gene>
<accession>A0ABD0X1Z8</accession>
<dbReference type="AlphaFoldDB" id="A0ABD0X1Z8"/>
<dbReference type="EMBL" id="JAGEUA010000007">
    <property type="protein sequence ID" value="KAL0969952.1"/>
    <property type="molecule type" value="Genomic_DNA"/>
</dbReference>
<keyword evidence="3" id="KW-0732">Signal</keyword>
<dbReference type="Proteomes" id="UP001557470">
    <property type="component" value="Unassembled WGS sequence"/>
</dbReference>
<feature type="chain" id="PRO_5044778307" evidence="3">
    <location>
        <begin position="19"/>
        <end position="100"/>
    </location>
</feature>
<keyword evidence="5" id="KW-1185">Reference proteome</keyword>
<organism evidence="4 5">
    <name type="scientific">Umbra pygmaea</name>
    <name type="common">Eastern mudminnow</name>
    <dbReference type="NCBI Taxonomy" id="75934"/>
    <lineage>
        <taxon>Eukaryota</taxon>
        <taxon>Metazoa</taxon>
        <taxon>Chordata</taxon>
        <taxon>Craniata</taxon>
        <taxon>Vertebrata</taxon>
        <taxon>Euteleostomi</taxon>
        <taxon>Actinopterygii</taxon>
        <taxon>Neopterygii</taxon>
        <taxon>Teleostei</taxon>
        <taxon>Protacanthopterygii</taxon>
        <taxon>Esociformes</taxon>
        <taxon>Umbridae</taxon>
        <taxon>Umbra</taxon>
    </lineage>
</organism>
<keyword evidence="2" id="KW-0812">Transmembrane</keyword>
<feature type="region of interest" description="Disordered" evidence="1">
    <location>
        <begin position="21"/>
        <end position="43"/>
    </location>
</feature>
<evidence type="ECO:0000313" key="5">
    <source>
        <dbReference type="Proteomes" id="UP001557470"/>
    </source>
</evidence>
<evidence type="ECO:0000256" key="3">
    <source>
        <dbReference type="SAM" id="SignalP"/>
    </source>
</evidence>